<dbReference type="EMBL" id="LFIW01001088">
    <property type="protein sequence ID" value="KZL83675.1"/>
    <property type="molecule type" value="Genomic_DNA"/>
</dbReference>
<organism evidence="1 2">
    <name type="scientific">Colletotrichum incanum</name>
    <name type="common">Soybean anthracnose fungus</name>
    <dbReference type="NCBI Taxonomy" id="1573173"/>
    <lineage>
        <taxon>Eukaryota</taxon>
        <taxon>Fungi</taxon>
        <taxon>Dikarya</taxon>
        <taxon>Ascomycota</taxon>
        <taxon>Pezizomycotina</taxon>
        <taxon>Sordariomycetes</taxon>
        <taxon>Hypocreomycetidae</taxon>
        <taxon>Glomerellales</taxon>
        <taxon>Glomerellaceae</taxon>
        <taxon>Colletotrichum</taxon>
        <taxon>Colletotrichum spaethianum species complex</taxon>
    </lineage>
</organism>
<protein>
    <submittedName>
        <fullName evidence="1">Uncharacterized protein</fullName>
    </submittedName>
</protein>
<dbReference type="Proteomes" id="UP000076584">
    <property type="component" value="Unassembled WGS sequence"/>
</dbReference>
<dbReference type="AlphaFoldDB" id="A0A161W8X2"/>
<accession>A0A161W8X2</accession>
<proteinExistence type="predicted"/>
<sequence>LGRRGSLVFAGHLRCALSYPGNGNASEYGFCCGDDSGLRLGMARTVVLGNTKTKHNRSHNPKIQRLDVLFRACCSHYLRLILTKTQNGVGRGQGKTESFICSAIREYHQPLWHLLFLVTLPCASEGHSRCRTHQTGLPVWFRLHIVRQASRNMPPPRTYIPPYLYDMALSSSILFF</sequence>
<gene>
    <name evidence="1" type="ORF">CI238_06386</name>
</gene>
<evidence type="ECO:0000313" key="1">
    <source>
        <dbReference type="EMBL" id="KZL83675.1"/>
    </source>
</evidence>
<comment type="caution">
    <text evidence="1">The sequence shown here is derived from an EMBL/GenBank/DDBJ whole genome shotgun (WGS) entry which is preliminary data.</text>
</comment>
<feature type="non-terminal residue" evidence="1">
    <location>
        <position position="1"/>
    </location>
</feature>
<feature type="non-terminal residue" evidence="1">
    <location>
        <position position="176"/>
    </location>
</feature>
<reference evidence="1 2" key="1">
    <citation type="submission" date="2015-06" db="EMBL/GenBank/DDBJ databases">
        <title>Survival trade-offs in plant roots during colonization by closely related pathogenic and mutualistic fungi.</title>
        <authorList>
            <person name="Hacquard S."/>
            <person name="Kracher B."/>
            <person name="Hiruma K."/>
            <person name="Weinman A."/>
            <person name="Muench P."/>
            <person name="Garrido Oter R."/>
            <person name="Ver Loren van Themaat E."/>
            <person name="Dallerey J.-F."/>
            <person name="Damm U."/>
            <person name="Henrissat B."/>
            <person name="Lespinet O."/>
            <person name="Thon M."/>
            <person name="Kemen E."/>
            <person name="McHardy A.C."/>
            <person name="Schulze-Lefert P."/>
            <person name="O'Connell R.J."/>
        </authorList>
    </citation>
    <scope>NUCLEOTIDE SEQUENCE [LARGE SCALE GENOMIC DNA]</scope>
    <source>
        <strain evidence="1 2">MAFF 238704</strain>
    </source>
</reference>
<keyword evidence="2" id="KW-1185">Reference proteome</keyword>
<evidence type="ECO:0000313" key="2">
    <source>
        <dbReference type="Proteomes" id="UP000076584"/>
    </source>
</evidence>
<name>A0A161W8X2_COLIC</name>